<dbReference type="STRING" id="446468.Ndas_4344"/>
<sequence>MWEILMLEPVEEWYLKLRADDPVTATRFDAALSQLESHGPDLTRPLADRVKGSRIHNLKELRPGSSGRSEIRVLFVFDPERQAVLLVAGDKSGQWNRWYQKNIPVAEQRYLEHLRRRKDEQA</sequence>
<dbReference type="Pfam" id="PF05973">
    <property type="entry name" value="Gp49"/>
    <property type="match status" value="1"/>
</dbReference>
<accession>D7AW73</accession>
<dbReference type="AlphaFoldDB" id="D7AW73"/>
<proteinExistence type="predicted"/>
<dbReference type="EMBL" id="CP002040">
    <property type="protein sequence ID" value="ADH69733.1"/>
    <property type="molecule type" value="Genomic_DNA"/>
</dbReference>
<dbReference type="InterPro" id="IPR009241">
    <property type="entry name" value="HigB-like"/>
</dbReference>
<dbReference type="KEGG" id="nda:Ndas_4344"/>
<gene>
    <name evidence="1" type="ordered locus">Ndas_4344</name>
</gene>
<dbReference type="GeneID" id="91486882"/>
<evidence type="ECO:0008006" key="3">
    <source>
        <dbReference type="Google" id="ProtNLM"/>
    </source>
</evidence>
<evidence type="ECO:0000313" key="1">
    <source>
        <dbReference type="EMBL" id="ADH69733.1"/>
    </source>
</evidence>
<name>D7AW73_NOCDD</name>
<keyword evidence="2" id="KW-1185">Reference proteome</keyword>
<organism evidence="1 2">
    <name type="scientific">Nocardiopsis dassonvillei (strain ATCC 23218 / DSM 43111 / CIP 107115 / JCM 7437 / KCTC 9190 / NBRC 14626 / NCTC 10488 / NRRL B-5397 / IMRU 509)</name>
    <name type="common">Actinomadura dassonvillei</name>
    <dbReference type="NCBI Taxonomy" id="446468"/>
    <lineage>
        <taxon>Bacteria</taxon>
        <taxon>Bacillati</taxon>
        <taxon>Actinomycetota</taxon>
        <taxon>Actinomycetes</taxon>
        <taxon>Streptosporangiales</taxon>
        <taxon>Nocardiopsidaceae</taxon>
        <taxon>Nocardiopsis</taxon>
    </lineage>
</organism>
<dbReference type="Proteomes" id="UP000002219">
    <property type="component" value="Chromosome 1"/>
</dbReference>
<protein>
    <recommendedName>
        <fullName evidence="3">Addiction module toxin RelE</fullName>
    </recommendedName>
</protein>
<reference evidence="1 2" key="1">
    <citation type="journal article" date="2010" name="Stand. Genomic Sci.">
        <title>Complete genome sequence of Nocardiopsis dassonvillei type strain (IMRU 509).</title>
        <authorList>
            <person name="Sun H."/>
            <person name="Lapidus A."/>
            <person name="Nolan M."/>
            <person name="Lucas S."/>
            <person name="Del Rio T.G."/>
            <person name="Tice H."/>
            <person name="Cheng J.F."/>
            <person name="Tapia R."/>
            <person name="Han C."/>
            <person name="Goodwin L."/>
            <person name="Pitluck S."/>
            <person name="Pagani I."/>
            <person name="Ivanova N."/>
            <person name="Mavromatis K."/>
            <person name="Mikhailova N."/>
            <person name="Pati A."/>
            <person name="Chen A."/>
            <person name="Palaniappan K."/>
            <person name="Land M."/>
            <person name="Hauser L."/>
            <person name="Chang Y.J."/>
            <person name="Jeffries C.D."/>
            <person name="Djao O.D."/>
            <person name="Rohde M."/>
            <person name="Sikorski J."/>
            <person name="Goker M."/>
            <person name="Woyke T."/>
            <person name="Bristow J."/>
            <person name="Eisen J.A."/>
            <person name="Markowitz V."/>
            <person name="Hugenholtz P."/>
            <person name="Kyrpides N.C."/>
            <person name="Klenk H.P."/>
        </authorList>
    </citation>
    <scope>NUCLEOTIDE SEQUENCE [LARGE SCALE GENOMIC DNA]</scope>
    <source>
        <strain evidence="2">ATCC 23218 / DSM 43111 / CIP 107115 / JCM 7437 / KCTC 9190 / NBRC 14626 / NCTC 10488 / NRRL B-5397 / IMRU 509</strain>
    </source>
</reference>
<evidence type="ECO:0000313" key="2">
    <source>
        <dbReference type="Proteomes" id="UP000002219"/>
    </source>
</evidence>
<dbReference type="HOGENOM" id="CLU_107454_1_1_11"/>
<dbReference type="RefSeq" id="WP_013155340.1">
    <property type="nucleotide sequence ID" value="NC_014210.1"/>
</dbReference>
<dbReference type="eggNOG" id="COG4683">
    <property type="taxonomic scope" value="Bacteria"/>
</dbReference>